<evidence type="ECO:0000256" key="1">
    <source>
        <dbReference type="SAM" id="Phobius"/>
    </source>
</evidence>
<feature type="transmembrane region" description="Helical" evidence="1">
    <location>
        <begin position="29"/>
        <end position="47"/>
    </location>
</feature>
<dbReference type="EMBL" id="CAXDID020000054">
    <property type="protein sequence ID" value="CAL6006540.1"/>
    <property type="molecule type" value="Genomic_DNA"/>
</dbReference>
<comment type="caution">
    <text evidence="2">The sequence shown here is derived from an EMBL/GenBank/DDBJ whole genome shotgun (WGS) entry which is preliminary data.</text>
</comment>
<keyword evidence="1" id="KW-0812">Transmembrane</keyword>
<evidence type="ECO:0000313" key="3">
    <source>
        <dbReference type="EMBL" id="CAL6006540.1"/>
    </source>
</evidence>
<keyword evidence="1" id="KW-0472">Membrane</keyword>
<evidence type="ECO:0000313" key="4">
    <source>
        <dbReference type="Proteomes" id="UP001642409"/>
    </source>
</evidence>
<name>A0AA86RD63_9EUKA</name>
<proteinExistence type="predicted"/>
<dbReference type="AlphaFoldDB" id="A0AA86RD63"/>
<keyword evidence="4" id="KW-1185">Reference proteome</keyword>
<sequence>MELVNSFEMECNTMKYTTANKTSVLVRRLIDLSNYLILLVVCGISSWQYAHHGFLAGKHYYYCMCPILSIATIIAEKKVNQCRSKTYCISTISVALIITGIALGTLANLVTQLPFVLFYGPLSFIHDDKTRIHWASNRGSNSYHNTMYSGTNFNYSFSRKQYQNVLPDQIQKFVVMTDIHQNNQYTSTMSATTISPSLWRLLKQRQTI</sequence>
<dbReference type="Proteomes" id="UP001642409">
    <property type="component" value="Unassembled WGS sequence"/>
</dbReference>
<reference evidence="3 4" key="2">
    <citation type="submission" date="2024-07" db="EMBL/GenBank/DDBJ databases">
        <authorList>
            <person name="Akdeniz Z."/>
        </authorList>
    </citation>
    <scope>NUCLEOTIDE SEQUENCE [LARGE SCALE GENOMIC DNA]</scope>
</reference>
<accession>A0AA86RD63</accession>
<keyword evidence="1" id="KW-1133">Transmembrane helix</keyword>
<reference evidence="2" key="1">
    <citation type="submission" date="2023-06" db="EMBL/GenBank/DDBJ databases">
        <authorList>
            <person name="Kurt Z."/>
        </authorList>
    </citation>
    <scope>NUCLEOTIDE SEQUENCE</scope>
</reference>
<protein>
    <submittedName>
        <fullName evidence="3">Hypothetical_protein</fullName>
    </submittedName>
</protein>
<organism evidence="2">
    <name type="scientific">Hexamita inflata</name>
    <dbReference type="NCBI Taxonomy" id="28002"/>
    <lineage>
        <taxon>Eukaryota</taxon>
        <taxon>Metamonada</taxon>
        <taxon>Diplomonadida</taxon>
        <taxon>Hexamitidae</taxon>
        <taxon>Hexamitinae</taxon>
        <taxon>Hexamita</taxon>
    </lineage>
</organism>
<gene>
    <name evidence="3" type="ORF">HINF_LOCUS20205</name>
    <name evidence="2" type="ORF">HINF_LOCUS63411</name>
</gene>
<feature type="transmembrane region" description="Helical" evidence="1">
    <location>
        <begin position="59"/>
        <end position="75"/>
    </location>
</feature>
<feature type="transmembrane region" description="Helical" evidence="1">
    <location>
        <begin position="87"/>
        <end position="107"/>
    </location>
</feature>
<dbReference type="EMBL" id="CATOUU010001170">
    <property type="protein sequence ID" value="CAI9975766.1"/>
    <property type="molecule type" value="Genomic_DNA"/>
</dbReference>
<evidence type="ECO:0000313" key="2">
    <source>
        <dbReference type="EMBL" id="CAI9975766.1"/>
    </source>
</evidence>